<dbReference type="RefSeq" id="WP_111438540.1">
    <property type="nucleotide sequence ID" value="NZ_QKZI01000001.1"/>
</dbReference>
<keyword evidence="2" id="KW-1185">Reference proteome</keyword>
<dbReference type="Proteomes" id="UP000248646">
    <property type="component" value="Unassembled WGS sequence"/>
</dbReference>
<organism evidence="1 2">
    <name type="scientific">Psychrobacillus insolitus</name>
    <dbReference type="NCBI Taxonomy" id="1461"/>
    <lineage>
        <taxon>Bacteria</taxon>
        <taxon>Bacillati</taxon>
        <taxon>Bacillota</taxon>
        <taxon>Bacilli</taxon>
        <taxon>Bacillales</taxon>
        <taxon>Bacillaceae</taxon>
        <taxon>Psychrobacillus</taxon>
    </lineage>
</organism>
<evidence type="ECO:0000313" key="2">
    <source>
        <dbReference type="Proteomes" id="UP000248646"/>
    </source>
</evidence>
<sequence>MTETVVVKVESYNDRDGCSREQLLINGESVMYAGPLWECPEDATLERDLLGPSDFVSLLENLIKNHNGKKIKFEYEEVEEF</sequence>
<proteinExistence type="predicted"/>
<dbReference type="OrthoDB" id="2624256at2"/>
<dbReference type="AlphaFoldDB" id="A0A2W7ML93"/>
<dbReference type="EMBL" id="QKZI01000001">
    <property type="protein sequence ID" value="PZX07937.1"/>
    <property type="molecule type" value="Genomic_DNA"/>
</dbReference>
<gene>
    <name evidence="1" type="ORF">C7437_1011059</name>
</gene>
<accession>A0A2W7ML93</accession>
<name>A0A2W7ML93_9BACI</name>
<comment type="caution">
    <text evidence="1">The sequence shown here is derived from an EMBL/GenBank/DDBJ whole genome shotgun (WGS) entry which is preliminary data.</text>
</comment>
<evidence type="ECO:0000313" key="1">
    <source>
        <dbReference type="EMBL" id="PZX07937.1"/>
    </source>
</evidence>
<reference evidence="1 2" key="1">
    <citation type="submission" date="2018-06" db="EMBL/GenBank/DDBJ databases">
        <title>Genomic Encyclopedia of Type Strains, Phase IV (KMG-IV): sequencing the most valuable type-strain genomes for metagenomic binning, comparative biology and taxonomic classification.</title>
        <authorList>
            <person name="Goeker M."/>
        </authorList>
    </citation>
    <scope>NUCLEOTIDE SEQUENCE [LARGE SCALE GENOMIC DNA]</scope>
    <source>
        <strain evidence="1 2">DSM 5</strain>
    </source>
</reference>
<protein>
    <submittedName>
        <fullName evidence="1">Uncharacterized protein</fullName>
    </submittedName>
</protein>